<dbReference type="Proteomes" id="UP000474802">
    <property type="component" value="Unassembled WGS sequence"/>
</dbReference>
<evidence type="ECO:0000313" key="2">
    <source>
        <dbReference type="Proteomes" id="UP000474802"/>
    </source>
</evidence>
<keyword evidence="2" id="KW-1185">Reference proteome</keyword>
<accession>A0A6M1SW35</accession>
<gene>
    <name evidence="1" type="ORF">G5575_05235</name>
</gene>
<sequence length="136" mass="15142">MPQAQDAEKVRRRKGDVLVDDLEPAHANFGQHFDARRSRIRRWKSRHLVEKGKVCPFGGPPHGLALADAEIKTGPVQGISFAFERLIECGPSFPRGRGVAHDGLHQQRCVTRHIEAPGSGHIAADQFPQWPDNTQL</sequence>
<name>A0A6M1SW35_9HYPH</name>
<protein>
    <submittedName>
        <fullName evidence="1">Uncharacterized protein</fullName>
    </submittedName>
</protein>
<reference evidence="1 2" key="2">
    <citation type="submission" date="2020-03" db="EMBL/GenBank/DDBJ databases">
        <title>Devosia chinhatensis sp. nov., isolated from a hexachlorocyclohexane (HCH) dump site in India.</title>
        <authorList>
            <person name="Kumar M."/>
            <person name="Lal R."/>
        </authorList>
    </citation>
    <scope>NUCLEOTIDE SEQUENCE [LARGE SCALE GENOMIC DNA]</scope>
    <source>
        <strain evidence="1 2">H239</strain>
    </source>
</reference>
<dbReference type="EMBL" id="JAALFG010000001">
    <property type="protein sequence ID" value="NGP17161.1"/>
    <property type="molecule type" value="Genomic_DNA"/>
</dbReference>
<evidence type="ECO:0000313" key="1">
    <source>
        <dbReference type="EMBL" id="NGP17161.1"/>
    </source>
</evidence>
<proteinExistence type="predicted"/>
<reference evidence="1 2" key="1">
    <citation type="submission" date="2020-02" db="EMBL/GenBank/DDBJ databases">
        <authorList>
            <person name="Khan S.A."/>
            <person name="Jeon C.O."/>
            <person name="Chun B.H."/>
        </authorList>
    </citation>
    <scope>NUCLEOTIDE SEQUENCE [LARGE SCALE GENOMIC DNA]</scope>
    <source>
        <strain evidence="1 2">H239</strain>
    </source>
</reference>
<dbReference type="RefSeq" id="WP_164533371.1">
    <property type="nucleotide sequence ID" value="NZ_JAALFG010000001.1"/>
</dbReference>
<dbReference type="AlphaFoldDB" id="A0A6M1SW35"/>
<organism evidence="1 2">
    <name type="scientific">Devosia aurantiaca</name>
    <dbReference type="NCBI Taxonomy" id="2714858"/>
    <lineage>
        <taxon>Bacteria</taxon>
        <taxon>Pseudomonadati</taxon>
        <taxon>Pseudomonadota</taxon>
        <taxon>Alphaproteobacteria</taxon>
        <taxon>Hyphomicrobiales</taxon>
        <taxon>Devosiaceae</taxon>
        <taxon>Devosia</taxon>
    </lineage>
</organism>
<comment type="caution">
    <text evidence="1">The sequence shown here is derived from an EMBL/GenBank/DDBJ whole genome shotgun (WGS) entry which is preliminary data.</text>
</comment>